<evidence type="ECO:0000313" key="1">
    <source>
        <dbReference type="EMBL" id="KAL0912613.1"/>
    </source>
</evidence>
<dbReference type="EMBL" id="JANQDX010000014">
    <property type="protein sequence ID" value="KAL0912613.1"/>
    <property type="molecule type" value="Genomic_DNA"/>
</dbReference>
<comment type="caution">
    <text evidence="1">The sequence shown here is derived from an EMBL/GenBank/DDBJ whole genome shotgun (WGS) entry which is preliminary data.</text>
</comment>
<sequence length="227" mass="24348">MRGSSEPNLEGFFGTIWKRIGQINEDCLLCFVALCLRAEEPETDATDGNVGEGRRELPAVAEPPSSSLNATLETFTQMMATMTQMLKNIQAPASGSGGGPIGGSSGGPILNIKEKCLIGRRYAAYGVEVGVNEILLSLEKTSLQKLISVGSFSGWSSHYALASQFCCQAIEAHGKLIQPRHHSSVCYPESLQAAILVARHTLATLCHLTKPLALIPKLMWYAVEEAG</sequence>
<name>A0ABD0UQY3_DENTH</name>
<proteinExistence type="predicted"/>
<dbReference type="Proteomes" id="UP001552299">
    <property type="component" value="Unassembled WGS sequence"/>
</dbReference>
<evidence type="ECO:0000313" key="2">
    <source>
        <dbReference type="Proteomes" id="UP001552299"/>
    </source>
</evidence>
<reference evidence="1 2" key="1">
    <citation type="journal article" date="2024" name="Plant Biotechnol. J.">
        <title>Dendrobium thyrsiflorum genome and its molecular insights into genes involved in important horticultural traits.</title>
        <authorList>
            <person name="Chen B."/>
            <person name="Wang J.Y."/>
            <person name="Zheng P.J."/>
            <person name="Li K.L."/>
            <person name="Liang Y.M."/>
            <person name="Chen X.F."/>
            <person name="Zhang C."/>
            <person name="Zhao X."/>
            <person name="He X."/>
            <person name="Zhang G.Q."/>
            <person name="Liu Z.J."/>
            <person name="Xu Q."/>
        </authorList>
    </citation>
    <scope>NUCLEOTIDE SEQUENCE [LARGE SCALE GENOMIC DNA]</scope>
    <source>
        <strain evidence="1">GZMU011</strain>
    </source>
</reference>
<accession>A0ABD0UQY3</accession>
<organism evidence="1 2">
    <name type="scientific">Dendrobium thyrsiflorum</name>
    <name type="common">Pinecone-like raceme dendrobium</name>
    <name type="synonym">Orchid</name>
    <dbReference type="NCBI Taxonomy" id="117978"/>
    <lineage>
        <taxon>Eukaryota</taxon>
        <taxon>Viridiplantae</taxon>
        <taxon>Streptophyta</taxon>
        <taxon>Embryophyta</taxon>
        <taxon>Tracheophyta</taxon>
        <taxon>Spermatophyta</taxon>
        <taxon>Magnoliopsida</taxon>
        <taxon>Liliopsida</taxon>
        <taxon>Asparagales</taxon>
        <taxon>Orchidaceae</taxon>
        <taxon>Epidendroideae</taxon>
        <taxon>Malaxideae</taxon>
        <taxon>Dendrobiinae</taxon>
        <taxon>Dendrobium</taxon>
    </lineage>
</organism>
<keyword evidence="2" id="KW-1185">Reference proteome</keyword>
<gene>
    <name evidence="1" type="ORF">M5K25_018597</name>
</gene>
<dbReference type="AlphaFoldDB" id="A0ABD0UQY3"/>
<protein>
    <submittedName>
        <fullName evidence="1">Uncharacterized protein</fullName>
    </submittedName>
</protein>